<evidence type="ECO:0000256" key="1">
    <source>
        <dbReference type="SAM" id="SignalP"/>
    </source>
</evidence>
<accession>A0A8D9DXA5</accession>
<reference evidence="2" key="1">
    <citation type="submission" date="2021-05" db="EMBL/GenBank/DDBJ databases">
        <authorList>
            <person name="Alioto T."/>
            <person name="Alioto T."/>
            <person name="Gomez Garrido J."/>
        </authorList>
    </citation>
    <scope>NUCLEOTIDE SEQUENCE</scope>
</reference>
<protein>
    <submittedName>
        <fullName evidence="2">Uncharacterized protein</fullName>
    </submittedName>
</protein>
<proteinExistence type="predicted"/>
<evidence type="ECO:0000313" key="2">
    <source>
        <dbReference type="EMBL" id="CAG6732928.1"/>
    </source>
</evidence>
<dbReference type="AlphaFoldDB" id="A0A8D9DXA5"/>
<keyword evidence="1" id="KW-0732">Signal</keyword>
<feature type="signal peptide" evidence="1">
    <location>
        <begin position="1"/>
        <end position="26"/>
    </location>
</feature>
<sequence length="152" mass="17598">MLPPKPSITVLLNFALLVTFLSLCSTLTSPSENGGWNYVVDPYVVQGIMNFTPFLGMRICENGTPVKRCTEDFAAALKKGNTLVKKDDALRKGCDYDDYLQRKVCWIRRVQGFAIGQMKRTKFELQFWFDHKYNRSFCRYNYPHAKEDDGNY</sequence>
<name>A0A8D9DXA5_9HEMI</name>
<organism evidence="2">
    <name type="scientific">Cacopsylla melanoneura</name>
    <dbReference type="NCBI Taxonomy" id="428564"/>
    <lineage>
        <taxon>Eukaryota</taxon>
        <taxon>Metazoa</taxon>
        <taxon>Ecdysozoa</taxon>
        <taxon>Arthropoda</taxon>
        <taxon>Hexapoda</taxon>
        <taxon>Insecta</taxon>
        <taxon>Pterygota</taxon>
        <taxon>Neoptera</taxon>
        <taxon>Paraneoptera</taxon>
        <taxon>Hemiptera</taxon>
        <taxon>Sternorrhyncha</taxon>
        <taxon>Psylloidea</taxon>
        <taxon>Psyllidae</taxon>
        <taxon>Psyllinae</taxon>
        <taxon>Cacopsylla</taxon>
    </lineage>
</organism>
<dbReference type="EMBL" id="HBUF01388353">
    <property type="protein sequence ID" value="CAG6732928.1"/>
    <property type="molecule type" value="Transcribed_RNA"/>
</dbReference>
<feature type="chain" id="PRO_5034654111" evidence="1">
    <location>
        <begin position="27"/>
        <end position="152"/>
    </location>
</feature>